<protein>
    <submittedName>
        <fullName evidence="12">Holliday junction resolvase</fullName>
    </submittedName>
</protein>
<dbReference type="InterPro" id="IPR011335">
    <property type="entry name" value="Restrct_endonuc-II-like"/>
</dbReference>
<sequence length="133" mass="14900">MVDGDAKERELVREIEGTNGWVAMRAPSSGSATDRDLPDVLAGHRGRTLVVELKSSGGDPIYIDQEEVQALQRFARAFGGQALLACRWSSRSLQDSTFYFSEPERLYRTDAGTYRAKYEDMAQWTPLPQVLRG</sequence>
<evidence type="ECO:0000256" key="4">
    <source>
        <dbReference type="ARBA" id="ARBA00022759"/>
    </source>
</evidence>
<comment type="cofactor">
    <cofactor evidence="1">
        <name>Mg(2+)</name>
        <dbReference type="ChEBI" id="CHEBI:18420"/>
    </cofactor>
</comment>
<keyword evidence="5" id="KW-0227">DNA damage</keyword>
<keyword evidence="8" id="KW-0238">DNA-binding</keyword>
<evidence type="ECO:0000256" key="7">
    <source>
        <dbReference type="ARBA" id="ARBA00022842"/>
    </source>
</evidence>
<name>R4THP5_9CAUD</name>
<dbReference type="Pfam" id="PF01870">
    <property type="entry name" value="Hjc"/>
    <property type="match status" value="1"/>
</dbReference>
<keyword evidence="2" id="KW-0540">Nuclease</keyword>
<keyword evidence="13" id="KW-1185">Reference proteome</keyword>
<evidence type="ECO:0000313" key="13">
    <source>
        <dbReference type="Proteomes" id="UP000204143"/>
    </source>
</evidence>
<keyword evidence="9" id="KW-0233">DNA recombination</keyword>
<dbReference type="Proteomes" id="UP000204143">
    <property type="component" value="Segment"/>
</dbReference>
<evidence type="ECO:0000256" key="8">
    <source>
        <dbReference type="ARBA" id="ARBA00023125"/>
    </source>
</evidence>
<keyword evidence="4" id="KW-0255">Endonuclease</keyword>
<comment type="catalytic activity">
    <reaction evidence="11">
        <text>Endonucleolytic cleavage at a junction such as a reciprocal single-stranded crossover between two homologous DNA duplexes (Holliday junction).</text>
        <dbReference type="EC" id="3.1.21.10"/>
    </reaction>
</comment>
<dbReference type="Gene3D" id="3.40.1350.10">
    <property type="match status" value="1"/>
</dbReference>
<accession>R4THP5</accession>
<dbReference type="GeneID" id="16193623"/>
<dbReference type="PANTHER" id="PTHR39651:SF1">
    <property type="entry name" value="HOLLIDAY JUNCTION RESOLVASE HJC"/>
    <property type="match status" value="1"/>
</dbReference>
<proteinExistence type="predicted"/>
<keyword evidence="3" id="KW-0479">Metal-binding</keyword>
<evidence type="ECO:0000256" key="3">
    <source>
        <dbReference type="ARBA" id="ARBA00022723"/>
    </source>
</evidence>
<dbReference type="GO" id="GO:0003677">
    <property type="term" value="F:DNA binding"/>
    <property type="evidence" value="ECO:0007669"/>
    <property type="project" value="UniProtKB-KW"/>
</dbReference>
<dbReference type="InterPro" id="IPR002732">
    <property type="entry name" value="Hjc"/>
</dbReference>
<dbReference type="SUPFAM" id="SSF52980">
    <property type="entry name" value="Restriction endonuclease-like"/>
    <property type="match status" value="1"/>
</dbReference>
<dbReference type="PANTHER" id="PTHR39651">
    <property type="entry name" value="HOLLIDAY JUNCTION RESOLVASE HJC"/>
    <property type="match status" value="1"/>
</dbReference>
<dbReference type="InterPro" id="IPR014428">
    <property type="entry name" value="Hjc_arc"/>
</dbReference>
<evidence type="ECO:0000256" key="11">
    <source>
        <dbReference type="ARBA" id="ARBA00029354"/>
    </source>
</evidence>
<dbReference type="GO" id="GO:0008821">
    <property type="term" value="F:crossover junction DNA endonuclease activity"/>
    <property type="evidence" value="ECO:0007669"/>
    <property type="project" value="UniProtKB-EC"/>
</dbReference>
<gene>
    <name evidence="12" type="primary">62</name>
    <name evidence="12" type="ORF">HCTV2_62</name>
</gene>
<organism evidence="12 13">
    <name type="scientific">Haloarcula californiae tailed virus 2</name>
    <dbReference type="NCBI Taxonomy" id="1273747"/>
    <lineage>
        <taxon>Viruses</taxon>
        <taxon>Duplodnaviria</taxon>
        <taxon>Heunggongvirae</taxon>
        <taxon>Uroviricota</taxon>
        <taxon>Caudoviricetes</taxon>
        <taxon>Saparoviridae</taxon>
        <taxon>Samsavirus</taxon>
        <taxon>Samsavirus crystalli</taxon>
        <taxon>Samsavirus HCTV2</taxon>
    </lineage>
</organism>
<dbReference type="GO" id="GO:0006281">
    <property type="term" value="P:DNA repair"/>
    <property type="evidence" value="ECO:0007669"/>
    <property type="project" value="UniProtKB-KW"/>
</dbReference>
<keyword evidence="6" id="KW-0378">Hydrolase</keyword>
<keyword evidence="10" id="KW-0234">DNA repair</keyword>
<evidence type="ECO:0000256" key="6">
    <source>
        <dbReference type="ARBA" id="ARBA00022801"/>
    </source>
</evidence>
<keyword evidence="7" id="KW-0460">Magnesium</keyword>
<dbReference type="GO" id="GO:0046872">
    <property type="term" value="F:metal ion binding"/>
    <property type="evidence" value="ECO:0007669"/>
    <property type="project" value="UniProtKB-KW"/>
</dbReference>
<evidence type="ECO:0000256" key="2">
    <source>
        <dbReference type="ARBA" id="ARBA00022722"/>
    </source>
</evidence>
<dbReference type="EMBL" id="KC292028">
    <property type="protein sequence ID" value="AGM11831.1"/>
    <property type="molecule type" value="Genomic_DNA"/>
</dbReference>
<dbReference type="InterPro" id="IPR011856">
    <property type="entry name" value="tRNA_endonuc-like_dom_sf"/>
</dbReference>
<dbReference type="PIRSF" id="PIRSF004985">
    <property type="entry name" value="Hlld_jn_rslvs_ar"/>
    <property type="match status" value="1"/>
</dbReference>
<dbReference type="NCBIfam" id="NF040854">
    <property type="entry name" value="Hol_resolv_Hjc"/>
    <property type="match status" value="1"/>
</dbReference>
<dbReference type="KEGG" id="vg:16193623"/>
<evidence type="ECO:0000256" key="5">
    <source>
        <dbReference type="ARBA" id="ARBA00022763"/>
    </source>
</evidence>
<evidence type="ECO:0000256" key="10">
    <source>
        <dbReference type="ARBA" id="ARBA00023204"/>
    </source>
</evidence>
<evidence type="ECO:0000256" key="1">
    <source>
        <dbReference type="ARBA" id="ARBA00001946"/>
    </source>
</evidence>
<dbReference type="RefSeq" id="YP_008058424.1">
    <property type="nucleotide sequence ID" value="NC_021319.1"/>
</dbReference>
<dbReference type="OrthoDB" id="35245at10239"/>
<evidence type="ECO:0000313" key="12">
    <source>
        <dbReference type="EMBL" id="AGM11831.1"/>
    </source>
</evidence>
<evidence type="ECO:0000256" key="9">
    <source>
        <dbReference type="ARBA" id="ARBA00023172"/>
    </source>
</evidence>
<dbReference type="GO" id="GO:0006310">
    <property type="term" value="P:DNA recombination"/>
    <property type="evidence" value="ECO:0007669"/>
    <property type="project" value="UniProtKB-KW"/>
</dbReference>
<reference evidence="12 13" key="1">
    <citation type="submission" date="2012-12" db="EMBL/GenBank/DDBJ databases">
        <authorList>
            <person name="Sencilo A."/>
            <person name="Jacobs-Sera D."/>
            <person name="Russell D.A."/>
            <person name="Ko C."/>
            <person name="Bowman C.A."/>
            <person name="Atanasova N."/>
            <person name="Osterlund E."/>
            <person name="Oksanen H.M."/>
            <person name="Bamford D.H."/>
            <person name="Hatfull G.F."/>
            <person name="Roine E."/>
            <person name="Hendrix R.W."/>
        </authorList>
    </citation>
    <scope>NUCLEOTIDE SEQUENCE [LARGE SCALE GENOMIC DNA]</scope>
</reference>